<dbReference type="Proteomes" id="UP000799754">
    <property type="component" value="Unassembled WGS sequence"/>
</dbReference>
<organism evidence="1 2">
    <name type="scientific">Macroventuria anomochaeta</name>
    <dbReference type="NCBI Taxonomy" id="301207"/>
    <lineage>
        <taxon>Eukaryota</taxon>
        <taxon>Fungi</taxon>
        <taxon>Dikarya</taxon>
        <taxon>Ascomycota</taxon>
        <taxon>Pezizomycotina</taxon>
        <taxon>Dothideomycetes</taxon>
        <taxon>Pleosporomycetidae</taxon>
        <taxon>Pleosporales</taxon>
        <taxon>Pleosporineae</taxon>
        <taxon>Didymellaceae</taxon>
        <taxon>Macroventuria</taxon>
    </lineage>
</organism>
<reference evidence="1" key="1">
    <citation type="journal article" date="2020" name="Stud. Mycol.">
        <title>101 Dothideomycetes genomes: a test case for predicting lifestyles and emergence of pathogens.</title>
        <authorList>
            <person name="Haridas S."/>
            <person name="Albert R."/>
            <person name="Binder M."/>
            <person name="Bloem J."/>
            <person name="Labutti K."/>
            <person name="Salamov A."/>
            <person name="Andreopoulos B."/>
            <person name="Baker S."/>
            <person name="Barry K."/>
            <person name="Bills G."/>
            <person name="Bluhm B."/>
            <person name="Cannon C."/>
            <person name="Castanera R."/>
            <person name="Culley D."/>
            <person name="Daum C."/>
            <person name="Ezra D."/>
            <person name="Gonzalez J."/>
            <person name="Henrissat B."/>
            <person name="Kuo A."/>
            <person name="Liang C."/>
            <person name="Lipzen A."/>
            <person name="Lutzoni F."/>
            <person name="Magnuson J."/>
            <person name="Mondo S."/>
            <person name="Nolan M."/>
            <person name="Ohm R."/>
            <person name="Pangilinan J."/>
            <person name="Park H.-J."/>
            <person name="Ramirez L."/>
            <person name="Alfaro M."/>
            <person name="Sun H."/>
            <person name="Tritt A."/>
            <person name="Yoshinaga Y."/>
            <person name="Zwiers L.-H."/>
            <person name="Turgeon B."/>
            <person name="Goodwin S."/>
            <person name="Spatafora J."/>
            <person name="Crous P."/>
            <person name="Grigoriev I."/>
        </authorList>
    </citation>
    <scope>NUCLEOTIDE SEQUENCE</scope>
    <source>
        <strain evidence="1">CBS 525.71</strain>
    </source>
</reference>
<evidence type="ECO:0000313" key="2">
    <source>
        <dbReference type="Proteomes" id="UP000799754"/>
    </source>
</evidence>
<dbReference type="EMBL" id="MU006741">
    <property type="protein sequence ID" value="KAF2622847.1"/>
    <property type="molecule type" value="Genomic_DNA"/>
</dbReference>
<comment type="caution">
    <text evidence="1">The sequence shown here is derived from an EMBL/GenBank/DDBJ whole genome shotgun (WGS) entry which is preliminary data.</text>
</comment>
<accession>A0ACB6RMA9</accession>
<proteinExistence type="predicted"/>
<evidence type="ECO:0000313" key="1">
    <source>
        <dbReference type="EMBL" id="KAF2622847.1"/>
    </source>
</evidence>
<gene>
    <name evidence="1" type="ORF">BU25DRAFT_202017</name>
</gene>
<name>A0ACB6RMA9_9PLEO</name>
<sequence>MQEREQSILPRLLPTNERAICCCAFPKNCGSTLLSRTLFVQMLLSVEMKVPLQKGCDACQTKPDYCVVFPQLLDSYNNANTKVLGGEPPSVALPHQIAYWPSSIEDLIAIEEACCPASELRGSVAATTGCAEWLAFTRLPLELSSLRGVTIHSCSHPSSEEKASVLQPSMCLKGVCREARWRFRFPAGGSASSWRLGGSYAVSDQLGSESTWSAMHNETWKVKLHAEKRHCALQRAQSHSAS</sequence>
<keyword evidence="2" id="KW-1185">Reference proteome</keyword>
<protein>
    <submittedName>
        <fullName evidence="1">Uncharacterized protein</fullName>
    </submittedName>
</protein>